<dbReference type="OrthoDB" id="73919at2759"/>
<dbReference type="PANTHER" id="PTHR47800">
    <property type="entry name" value="C2 DOMAIN-CONTAINING PROTEIN"/>
    <property type="match status" value="1"/>
</dbReference>
<dbReference type="SUPFAM" id="SSF49562">
    <property type="entry name" value="C2 domain (Calcium/lipid-binding domain, CaLB)"/>
    <property type="match status" value="1"/>
</dbReference>
<feature type="compositionally biased region" description="Basic and acidic residues" evidence="1">
    <location>
        <begin position="260"/>
        <end position="292"/>
    </location>
</feature>
<feature type="region of interest" description="Disordered" evidence="1">
    <location>
        <begin position="664"/>
        <end position="777"/>
    </location>
</feature>
<dbReference type="SMART" id="SM00239">
    <property type="entry name" value="C2"/>
    <property type="match status" value="1"/>
</dbReference>
<proteinExistence type="predicted"/>
<evidence type="ECO:0000313" key="3">
    <source>
        <dbReference type="EMBL" id="PSK55185.1"/>
    </source>
</evidence>
<dbReference type="EMBL" id="NHZQ01000067">
    <property type="protein sequence ID" value="PSK55185.1"/>
    <property type="molecule type" value="Genomic_DNA"/>
</dbReference>
<feature type="region of interest" description="Disordered" evidence="1">
    <location>
        <begin position="591"/>
        <end position="611"/>
    </location>
</feature>
<feature type="compositionally biased region" description="Basic and acidic residues" evidence="1">
    <location>
        <begin position="35"/>
        <end position="47"/>
    </location>
</feature>
<feature type="compositionally biased region" description="Basic and acidic residues" evidence="1">
    <location>
        <begin position="765"/>
        <end position="777"/>
    </location>
</feature>
<dbReference type="PROSITE" id="PS50004">
    <property type="entry name" value="C2"/>
    <property type="match status" value="1"/>
</dbReference>
<reference evidence="3 4" key="1">
    <citation type="submission" date="2017-05" db="EMBL/GenBank/DDBJ databases">
        <title>Draft genome sequence of Elsinoe australis.</title>
        <authorList>
            <person name="Cheng Q."/>
        </authorList>
    </citation>
    <scope>NUCLEOTIDE SEQUENCE [LARGE SCALE GENOMIC DNA]</scope>
    <source>
        <strain evidence="3 4">NL1</strain>
    </source>
</reference>
<feature type="domain" description="C2" evidence="2">
    <location>
        <begin position="55"/>
        <end position="190"/>
    </location>
</feature>
<feature type="region of interest" description="Disordered" evidence="1">
    <location>
        <begin position="258"/>
        <end position="312"/>
    </location>
</feature>
<feature type="region of interest" description="Disordered" evidence="1">
    <location>
        <begin position="454"/>
        <end position="547"/>
    </location>
</feature>
<organism evidence="3 4">
    <name type="scientific">Elsinoe australis</name>
    <dbReference type="NCBI Taxonomy" id="40998"/>
    <lineage>
        <taxon>Eukaryota</taxon>
        <taxon>Fungi</taxon>
        <taxon>Dikarya</taxon>
        <taxon>Ascomycota</taxon>
        <taxon>Pezizomycotina</taxon>
        <taxon>Dothideomycetes</taxon>
        <taxon>Dothideomycetidae</taxon>
        <taxon>Myriangiales</taxon>
        <taxon>Elsinoaceae</taxon>
        <taxon>Elsinoe</taxon>
    </lineage>
</organism>
<evidence type="ECO:0000259" key="2">
    <source>
        <dbReference type="PROSITE" id="PS50004"/>
    </source>
</evidence>
<dbReference type="PANTHER" id="PTHR47800:SF5">
    <property type="entry name" value="FER-1-LIKE PROTEIN 6"/>
    <property type="match status" value="1"/>
</dbReference>
<keyword evidence="4" id="KW-1185">Reference proteome</keyword>
<dbReference type="Pfam" id="PF00168">
    <property type="entry name" value="C2"/>
    <property type="match status" value="1"/>
</dbReference>
<gene>
    <name evidence="3" type="ORF">B9Z65_2574</name>
</gene>
<comment type="caution">
    <text evidence="3">The sequence shown here is derived from an EMBL/GenBank/DDBJ whole genome shotgun (WGS) entry which is preliminary data.</text>
</comment>
<evidence type="ECO:0000256" key="1">
    <source>
        <dbReference type="SAM" id="MobiDB-lite"/>
    </source>
</evidence>
<feature type="compositionally biased region" description="Basic and acidic residues" evidence="1">
    <location>
        <begin position="688"/>
        <end position="742"/>
    </location>
</feature>
<dbReference type="Gene3D" id="2.60.40.150">
    <property type="entry name" value="C2 domain"/>
    <property type="match status" value="1"/>
</dbReference>
<dbReference type="GO" id="GO:0010628">
    <property type="term" value="P:positive regulation of gene expression"/>
    <property type="evidence" value="ECO:0007669"/>
    <property type="project" value="TreeGrafter"/>
</dbReference>
<feature type="compositionally biased region" description="Low complexity" evidence="1">
    <location>
        <begin position="459"/>
        <end position="481"/>
    </location>
</feature>
<feature type="compositionally biased region" description="Polar residues" evidence="1">
    <location>
        <begin position="13"/>
        <end position="31"/>
    </location>
</feature>
<dbReference type="STRING" id="40998.A0A2P8A3Y6"/>
<dbReference type="Proteomes" id="UP000243723">
    <property type="component" value="Unassembled WGS sequence"/>
</dbReference>
<feature type="region of interest" description="Disordered" evidence="1">
    <location>
        <begin position="1"/>
        <end position="74"/>
    </location>
</feature>
<feature type="compositionally biased region" description="Polar residues" evidence="1">
    <location>
        <begin position="744"/>
        <end position="754"/>
    </location>
</feature>
<sequence>MADNSEKAPPKTPQSMSGTSSSDAEKQQSAPAESGNEKQGHHVDLKNPTKSLTAGKKEKEPAGGYDSTPIPNAPPGYTVKITFVRAANLPMADLNSLSSDPYVLAQLNTGLPTRHKEDPPLRFRTHCIRRKTDPVWNAEWVVANVPSSGFKLKARVYDEDPADHDDRLGNVHVHVNSLSEDWVGIKEGEYEIKKRMGSKRAYLIRAITTCIGTTKRMSGQLYISVEVIGRTKDESGGRAYTVGPCWWVKHYSPMLGRITGMKEDKEQPKEEKEGKEEADEKQGENADEKQDENADGEQSKQQPKKKSQSQRYNFQANQMQLPGPVPAELYHRYVEFKPFVKGMFTHSGLRGYILNKALHHQHTRVYSYDRSTIWGYIPTDDPLAISKRFLELVHYDLGGRLFTYVLSLDGLLRFTETGKEFGIDMLSKHSMHSDVSAYIAFSGEFFIRRYRPSHHKKSSSSSSCRLRSPSASRARSPNSQSVSNQKQGQHLSPDPHKPVAEADPAASDDEDATENANQTVGGKVDPNTPVAFETAEDDTSTDPSHYELIIDNDSGTYRPAAHLLPLLRTFISRSLPGIHVRTLDCQKDEEKMGKLKDEQRERKKQAQGGATVVFTQRSRTNSFASSVSSSDEEELDRIEGTGERRFRQQVTRDLEWKAKKRVEYWKEVDPRRKRPDWDGEEGEGAGDGGKEEGKGDGEQHESEGGKGEKKVEQVKDEPMKGEGDEGHRGEVGQEQNVKREQDGTAMNQGQTIGTSDRHPEHHVRGREEEDQTQKLDR</sequence>
<feature type="compositionally biased region" description="Basic and acidic residues" evidence="1">
    <location>
        <begin position="591"/>
        <end position="601"/>
    </location>
</feature>
<evidence type="ECO:0000313" key="4">
    <source>
        <dbReference type="Proteomes" id="UP000243723"/>
    </source>
</evidence>
<dbReference type="AlphaFoldDB" id="A0A2P8A3Y6"/>
<dbReference type="InterPro" id="IPR035892">
    <property type="entry name" value="C2_domain_sf"/>
</dbReference>
<protein>
    <recommendedName>
        <fullName evidence="2">C2 domain-containing protein</fullName>
    </recommendedName>
</protein>
<name>A0A2P8A3Y6_9PEZI</name>
<accession>A0A2P8A3Y6</accession>
<dbReference type="InterPro" id="IPR000008">
    <property type="entry name" value="C2_dom"/>
</dbReference>
<feature type="region of interest" description="Disordered" evidence="1">
    <location>
        <begin position="621"/>
        <end position="640"/>
    </location>
</feature>